<proteinExistence type="predicted"/>
<protein>
    <submittedName>
        <fullName evidence="1">Uncharacterized protein</fullName>
    </submittedName>
</protein>
<keyword evidence="2" id="KW-1185">Reference proteome</keyword>
<dbReference type="Proteomes" id="UP000724584">
    <property type="component" value="Unassembled WGS sequence"/>
</dbReference>
<gene>
    <name evidence="1" type="ORF">F5144DRAFT_481152</name>
</gene>
<name>A0ACB7PRL4_9PEZI</name>
<comment type="caution">
    <text evidence="1">The sequence shown here is derived from an EMBL/GenBank/DDBJ whole genome shotgun (WGS) entry which is preliminary data.</text>
</comment>
<evidence type="ECO:0000313" key="1">
    <source>
        <dbReference type="EMBL" id="KAH6649809.1"/>
    </source>
</evidence>
<reference evidence="1 2" key="1">
    <citation type="journal article" date="2021" name="Nat. Commun.">
        <title>Genetic determinants of endophytism in the Arabidopsis root mycobiome.</title>
        <authorList>
            <person name="Mesny F."/>
            <person name="Miyauchi S."/>
            <person name="Thiergart T."/>
            <person name="Pickel B."/>
            <person name="Atanasova L."/>
            <person name="Karlsson M."/>
            <person name="Huettel B."/>
            <person name="Barry K.W."/>
            <person name="Haridas S."/>
            <person name="Chen C."/>
            <person name="Bauer D."/>
            <person name="Andreopoulos W."/>
            <person name="Pangilinan J."/>
            <person name="LaButti K."/>
            <person name="Riley R."/>
            <person name="Lipzen A."/>
            <person name="Clum A."/>
            <person name="Drula E."/>
            <person name="Henrissat B."/>
            <person name="Kohler A."/>
            <person name="Grigoriev I.V."/>
            <person name="Martin F.M."/>
            <person name="Hacquard S."/>
        </authorList>
    </citation>
    <scope>NUCLEOTIDE SEQUENCE [LARGE SCALE GENOMIC DNA]</scope>
    <source>
        <strain evidence="1 2">MPI-SDFR-AT-0079</strain>
    </source>
</reference>
<sequence length="436" mass="46950">HPRLLVFPYHQTCLNPTSAYSLIPQFPKSLIGTAPSPLSSAPSRPSLCQQTHPSGLTEVTLSPTMDVTSEQSGQTNQAAPTPAVSSQTANPGQEQAALGWLAGVHLGFSLWCPAPSQPPVPSATPTSMLPLTQGVTAVAALVSTELASLVAASVSATAVASVANKAFPELGHEGLKGQQIVQTDWPAIALEASKRSTTIIDQFYAELRNKDRVLTYVSQVAGAVADKGSGKAHGSNFLTAFWGPGLKQHREICQRMLDSLSMLIESGQRARDNFRTSVGNFLEEQLEHLTILVKLEHSNDDSGATVQTTGPGDFFQLVIDRLNKEVSESEAGMFWGRASACSDPEKAAFVRGIYTSRGAGVMFDGAFISALDRLDRLSSAVVMEMAWVEGELKMWLDHLPSKAGCPTTTVELQTKMEEVVSMTEKWQRKLQEMYYG</sequence>
<organism evidence="1 2">
    <name type="scientific">Chaetomium tenue</name>
    <dbReference type="NCBI Taxonomy" id="1854479"/>
    <lineage>
        <taxon>Eukaryota</taxon>
        <taxon>Fungi</taxon>
        <taxon>Dikarya</taxon>
        <taxon>Ascomycota</taxon>
        <taxon>Pezizomycotina</taxon>
        <taxon>Sordariomycetes</taxon>
        <taxon>Sordariomycetidae</taxon>
        <taxon>Sordariales</taxon>
        <taxon>Chaetomiaceae</taxon>
        <taxon>Chaetomium</taxon>
    </lineage>
</organism>
<evidence type="ECO:0000313" key="2">
    <source>
        <dbReference type="Proteomes" id="UP000724584"/>
    </source>
</evidence>
<accession>A0ACB7PRL4</accession>
<dbReference type="EMBL" id="JAGIZQ010000001">
    <property type="protein sequence ID" value="KAH6649809.1"/>
    <property type="molecule type" value="Genomic_DNA"/>
</dbReference>
<feature type="non-terminal residue" evidence="1">
    <location>
        <position position="1"/>
    </location>
</feature>